<dbReference type="GO" id="GO:0015934">
    <property type="term" value="C:large ribosomal subunit"/>
    <property type="evidence" value="ECO:0007669"/>
    <property type="project" value="InterPro"/>
</dbReference>
<evidence type="ECO:0000256" key="7">
    <source>
        <dbReference type="SAM" id="MobiDB-lite"/>
    </source>
</evidence>
<dbReference type="GO" id="GO:0003735">
    <property type="term" value="F:structural constituent of ribosome"/>
    <property type="evidence" value="ECO:0007669"/>
    <property type="project" value="InterPro"/>
</dbReference>
<evidence type="ECO:0000256" key="3">
    <source>
        <dbReference type="ARBA" id="ARBA00022980"/>
    </source>
</evidence>
<dbReference type="PROSITE" id="PS00634">
    <property type="entry name" value="RIBOSOMAL_L30"/>
    <property type="match status" value="1"/>
</dbReference>
<dbReference type="GO" id="GO:0006412">
    <property type="term" value="P:translation"/>
    <property type="evidence" value="ECO:0007669"/>
    <property type="project" value="InterPro"/>
</dbReference>
<evidence type="ECO:0000313" key="10">
    <source>
        <dbReference type="EMBL" id="TMQ61352.1"/>
    </source>
</evidence>
<feature type="compositionally biased region" description="Basic residues" evidence="7">
    <location>
        <begin position="72"/>
        <end position="84"/>
    </location>
</feature>
<dbReference type="CDD" id="cd01658">
    <property type="entry name" value="Ribosomal_L30"/>
    <property type="match status" value="1"/>
</dbReference>
<evidence type="ECO:0000256" key="5">
    <source>
        <dbReference type="ARBA" id="ARBA00035492"/>
    </source>
</evidence>
<protein>
    <recommendedName>
        <fullName evidence="5">50S ribosomal protein L30</fullName>
    </recommendedName>
</protein>
<feature type="domain" description="Large ribosomal subunit protein uL30-like ferredoxin-like fold" evidence="8">
    <location>
        <begin position="4"/>
        <end position="54"/>
    </location>
</feature>
<dbReference type="PANTHER" id="PTHR15892">
    <property type="entry name" value="MITOCHONDRIAL RIBOSOMAL PROTEIN L30"/>
    <property type="match status" value="1"/>
</dbReference>
<accession>A0A538SN87</accession>
<organism evidence="9 12">
    <name type="scientific">Eiseniibacteriota bacterium</name>
    <dbReference type="NCBI Taxonomy" id="2212470"/>
    <lineage>
        <taxon>Bacteria</taxon>
        <taxon>Candidatus Eiseniibacteriota</taxon>
    </lineage>
</organism>
<dbReference type="PANTHER" id="PTHR15892:SF2">
    <property type="entry name" value="LARGE RIBOSOMAL SUBUNIT PROTEIN UL30M"/>
    <property type="match status" value="1"/>
</dbReference>
<feature type="region of interest" description="Disordered" evidence="7">
    <location>
        <begin position="61"/>
        <end position="121"/>
    </location>
</feature>
<evidence type="ECO:0000256" key="1">
    <source>
        <dbReference type="ARBA" id="ARBA00007594"/>
    </source>
</evidence>
<dbReference type="Gene3D" id="3.30.1390.20">
    <property type="entry name" value="Ribosomal protein L30, ferredoxin-like fold domain"/>
    <property type="match status" value="1"/>
</dbReference>
<reference evidence="11 12" key="1">
    <citation type="journal article" date="2019" name="Nat. Microbiol.">
        <title>Mediterranean grassland soil C-N compound turnover is dependent on rainfall and depth, and is mediated by genomically divergent microorganisms.</title>
        <authorList>
            <person name="Diamond S."/>
            <person name="Andeer P.F."/>
            <person name="Li Z."/>
            <person name="Crits-Christoph A."/>
            <person name="Burstein D."/>
            <person name="Anantharaman K."/>
            <person name="Lane K.R."/>
            <person name="Thomas B.C."/>
            <person name="Pan C."/>
            <person name="Northen T.R."/>
            <person name="Banfield J.F."/>
        </authorList>
    </citation>
    <scope>NUCLEOTIDE SEQUENCE [LARGE SCALE GENOMIC DNA]</scope>
    <source>
        <strain evidence="9">WS_4</strain>
        <strain evidence="10">WS_7</strain>
    </source>
</reference>
<dbReference type="SUPFAM" id="SSF55129">
    <property type="entry name" value="Ribosomal protein L30p/L7e"/>
    <property type="match status" value="1"/>
</dbReference>
<sequence>MPLVKITQERSKIRCIEKHKRTLAALGLRRINHFVVHEDTPQIRGMVHLVRYLVRMEPADAVTTAGGTAAPRPRKRAAPKKRKSAAALDARSKARAASGARRKARGASGLNIKGKKRVPRS</sequence>
<evidence type="ECO:0000313" key="12">
    <source>
        <dbReference type="Proteomes" id="UP000319829"/>
    </source>
</evidence>
<dbReference type="InterPro" id="IPR018038">
    <property type="entry name" value="Ribosomal_uL30_CS"/>
</dbReference>
<evidence type="ECO:0000256" key="4">
    <source>
        <dbReference type="ARBA" id="ARBA00023274"/>
    </source>
</evidence>
<keyword evidence="3 6" id="KW-0689">Ribosomal protein</keyword>
<comment type="caution">
    <text evidence="9">The sequence shown here is derived from an EMBL/GenBank/DDBJ whole genome shotgun (WGS) entry which is preliminary data.</text>
</comment>
<dbReference type="Proteomes" id="UP000319829">
    <property type="component" value="Unassembled WGS sequence"/>
</dbReference>
<dbReference type="InterPro" id="IPR016082">
    <property type="entry name" value="Ribosomal_uL30_ferredoxin-like"/>
</dbReference>
<dbReference type="AlphaFoldDB" id="A0A538SN87"/>
<evidence type="ECO:0000256" key="2">
    <source>
        <dbReference type="ARBA" id="ARBA00011838"/>
    </source>
</evidence>
<name>A0A538SN87_UNCEI</name>
<gene>
    <name evidence="9" type="primary">rpmD</name>
    <name evidence="9" type="ORF">E6K74_11065</name>
    <name evidence="10" type="ORF">E6K77_10505</name>
</gene>
<evidence type="ECO:0000313" key="9">
    <source>
        <dbReference type="EMBL" id="TMQ52838.1"/>
    </source>
</evidence>
<dbReference type="InterPro" id="IPR005996">
    <property type="entry name" value="Ribosomal_uL30_bac-type"/>
</dbReference>
<dbReference type="NCBIfam" id="TIGR01308">
    <property type="entry name" value="rpmD_bact"/>
    <property type="match status" value="1"/>
</dbReference>
<dbReference type="EMBL" id="VBOX01000104">
    <property type="protein sequence ID" value="TMQ61352.1"/>
    <property type="molecule type" value="Genomic_DNA"/>
</dbReference>
<comment type="subunit">
    <text evidence="2">Part of the 50S ribosomal subunit.</text>
</comment>
<dbReference type="Proteomes" id="UP000317366">
    <property type="component" value="Unassembled WGS sequence"/>
</dbReference>
<evidence type="ECO:0000313" key="11">
    <source>
        <dbReference type="Proteomes" id="UP000317366"/>
    </source>
</evidence>
<comment type="similarity">
    <text evidence="1 6">Belongs to the universal ribosomal protein uL30 family.</text>
</comment>
<dbReference type="EMBL" id="VBOU01000093">
    <property type="protein sequence ID" value="TMQ52838.1"/>
    <property type="molecule type" value="Genomic_DNA"/>
</dbReference>
<evidence type="ECO:0000256" key="6">
    <source>
        <dbReference type="RuleBase" id="RU003734"/>
    </source>
</evidence>
<feature type="compositionally biased region" description="Low complexity" evidence="7">
    <location>
        <begin position="85"/>
        <end position="99"/>
    </location>
</feature>
<evidence type="ECO:0000259" key="8">
    <source>
        <dbReference type="Pfam" id="PF00327"/>
    </source>
</evidence>
<keyword evidence="4 6" id="KW-0687">Ribonucleoprotein</keyword>
<proteinExistence type="inferred from homology"/>
<dbReference type="HAMAP" id="MF_01371_B">
    <property type="entry name" value="Ribosomal_uL30_B"/>
    <property type="match status" value="1"/>
</dbReference>
<dbReference type="InterPro" id="IPR036919">
    <property type="entry name" value="Ribo_uL30_ferredoxin-like_sf"/>
</dbReference>
<dbReference type="Pfam" id="PF00327">
    <property type="entry name" value="Ribosomal_L30"/>
    <property type="match status" value="1"/>
</dbReference>